<evidence type="ECO:0000256" key="3">
    <source>
        <dbReference type="ARBA" id="ARBA00013253"/>
    </source>
</evidence>
<evidence type="ECO:0000256" key="12">
    <source>
        <dbReference type="ARBA" id="ARBA00033413"/>
    </source>
</evidence>
<dbReference type="GO" id="GO:0046656">
    <property type="term" value="P:folic acid biosynthetic process"/>
    <property type="evidence" value="ECO:0007669"/>
    <property type="project" value="UniProtKB-KW"/>
</dbReference>
<dbReference type="AlphaFoldDB" id="A0A545TEL2"/>
<keyword evidence="6" id="KW-0547">Nucleotide-binding</keyword>
<keyword evidence="5 14" id="KW-0808">Transferase</keyword>
<dbReference type="PANTHER" id="PTHR43071">
    <property type="entry name" value="2-AMINO-4-HYDROXY-6-HYDROXYMETHYLDIHYDROPTERIDINE PYROPHOSPHOKINASE"/>
    <property type="match status" value="1"/>
</dbReference>
<evidence type="ECO:0000256" key="1">
    <source>
        <dbReference type="ARBA" id="ARBA00005051"/>
    </source>
</evidence>
<comment type="pathway">
    <text evidence="1">Cofactor biosynthesis; tetrahydrofolate biosynthesis; 2-amino-4-hydroxy-6-hydroxymethyl-7,8-dihydropteridine diphosphate from 7,8-dihydroneopterin triphosphate: step 4/4.</text>
</comment>
<proteinExistence type="inferred from homology"/>
<dbReference type="Gene3D" id="3.30.70.560">
    <property type="entry name" value="7,8-Dihydro-6-hydroxymethylpterin-pyrophosphokinase HPPK"/>
    <property type="match status" value="1"/>
</dbReference>
<evidence type="ECO:0000313" key="14">
    <source>
        <dbReference type="EMBL" id="TQV75616.1"/>
    </source>
</evidence>
<dbReference type="InterPro" id="IPR000550">
    <property type="entry name" value="Hppk"/>
</dbReference>
<keyword evidence="8" id="KW-0067">ATP-binding</keyword>
<protein>
    <recommendedName>
        <fullName evidence="4">2-amino-4-hydroxy-6-hydroxymethyldihydropteridine pyrophosphokinase</fullName>
        <ecNumber evidence="3">2.7.6.3</ecNumber>
    </recommendedName>
    <alternativeName>
        <fullName evidence="11">6-hydroxymethyl-7,8-dihydropterin pyrophosphokinase</fullName>
    </alternativeName>
    <alternativeName>
        <fullName evidence="12">7,8-dihydro-6-hydroxymethylpterin-pyrophosphokinase</fullName>
    </alternativeName>
</protein>
<evidence type="ECO:0000256" key="10">
    <source>
        <dbReference type="ARBA" id="ARBA00029409"/>
    </source>
</evidence>
<evidence type="ECO:0000313" key="15">
    <source>
        <dbReference type="Proteomes" id="UP000317839"/>
    </source>
</evidence>
<dbReference type="GO" id="GO:0016301">
    <property type="term" value="F:kinase activity"/>
    <property type="evidence" value="ECO:0007669"/>
    <property type="project" value="UniProtKB-KW"/>
</dbReference>
<evidence type="ECO:0000256" key="4">
    <source>
        <dbReference type="ARBA" id="ARBA00016218"/>
    </source>
</evidence>
<dbReference type="SUPFAM" id="SSF55083">
    <property type="entry name" value="6-hydroxymethyl-7,8-dihydropterin pyrophosphokinase, HPPK"/>
    <property type="match status" value="1"/>
</dbReference>
<evidence type="ECO:0000256" key="11">
    <source>
        <dbReference type="ARBA" id="ARBA00029766"/>
    </source>
</evidence>
<dbReference type="EC" id="2.7.6.3" evidence="3"/>
<dbReference type="PANTHER" id="PTHR43071:SF1">
    <property type="entry name" value="2-AMINO-4-HYDROXY-6-HYDROXYMETHYLDIHYDROPTERIDINE PYROPHOSPHOKINASE"/>
    <property type="match status" value="1"/>
</dbReference>
<evidence type="ECO:0000256" key="5">
    <source>
        <dbReference type="ARBA" id="ARBA00022679"/>
    </source>
</evidence>
<evidence type="ECO:0000259" key="13">
    <source>
        <dbReference type="PROSITE" id="PS00794"/>
    </source>
</evidence>
<dbReference type="CDD" id="cd00483">
    <property type="entry name" value="HPPK"/>
    <property type="match status" value="1"/>
</dbReference>
<dbReference type="PROSITE" id="PS00794">
    <property type="entry name" value="HPPK"/>
    <property type="match status" value="1"/>
</dbReference>
<evidence type="ECO:0000256" key="9">
    <source>
        <dbReference type="ARBA" id="ARBA00022909"/>
    </source>
</evidence>
<organism evidence="14 15">
    <name type="scientific">Aliikangiella marina</name>
    <dbReference type="NCBI Taxonomy" id="1712262"/>
    <lineage>
        <taxon>Bacteria</taxon>
        <taxon>Pseudomonadati</taxon>
        <taxon>Pseudomonadota</taxon>
        <taxon>Gammaproteobacteria</taxon>
        <taxon>Oceanospirillales</taxon>
        <taxon>Pleioneaceae</taxon>
        <taxon>Aliikangiella</taxon>
    </lineage>
</organism>
<feature type="domain" description="7,8-dihydro-6-hydroxymethylpterin-pyrophosphokinase" evidence="13">
    <location>
        <begin position="89"/>
        <end position="100"/>
    </location>
</feature>
<dbReference type="EMBL" id="VIKR01000002">
    <property type="protein sequence ID" value="TQV75616.1"/>
    <property type="molecule type" value="Genomic_DNA"/>
</dbReference>
<reference evidence="14 15" key="1">
    <citation type="submission" date="2019-06" db="EMBL/GenBank/DDBJ databases">
        <title>Draft genome of Aliikangiella marina GYP-15.</title>
        <authorList>
            <person name="Wang G."/>
        </authorList>
    </citation>
    <scope>NUCLEOTIDE SEQUENCE [LARGE SCALE GENOMIC DNA]</scope>
    <source>
        <strain evidence="14 15">GYP-15</strain>
    </source>
</reference>
<evidence type="ECO:0000256" key="8">
    <source>
        <dbReference type="ARBA" id="ARBA00022840"/>
    </source>
</evidence>
<name>A0A545TEL2_9GAMM</name>
<accession>A0A545TEL2</accession>
<dbReference type="OrthoDB" id="9808041at2"/>
<dbReference type="GO" id="GO:0003848">
    <property type="term" value="F:2-amino-4-hydroxy-6-hydroxymethyldihydropteridine diphosphokinase activity"/>
    <property type="evidence" value="ECO:0007669"/>
    <property type="project" value="UniProtKB-EC"/>
</dbReference>
<evidence type="ECO:0000256" key="6">
    <source>
        <dbReference type="ARBA" id="ARBA00022741"/>
    </source>
</evidence>
<dbReference type="GO" id="GO:0046654">
    <property type="term" value="P:tetrahydrofolate biosynthetic process"/>
    <property type="evidence" value="ECO:0007669"/>
    <property type="project" value="UniProtKB-UniPathway"/>
</dbReference>
<dbReference type="InterPro" id="IPR035907">
    <property type="entry name" value="Hppk_sf"/>
</dbReference>
<dbReference type="Pfam" id="PF01288">
    <property type="entry name" value="HPPK"/>
    <property type="match status" value="1"/>
</dbReference>
<sequence>MQRAFIGLGANLNNPAQQIKSALRAIKQIPGTSLVKQSSLYETSPMGPQNQDNYINAVAAIDTYLEPLALLDELQKIENLHGRVRKAERWGPRTLDLDILLYNNTIIESPRLTVPHYGIKERNFVLIPLAEISDSLSLPDGTSIEQLVSNIDKQGIKRL</sequence>
<comment type="caution">
    <text evidence="14">The sequence shown here is derived from an EMBL/GenBank/DDBJ whole genome shotgun (WGS) entry which is preliminary data.</text>
</comment>
<comment type="similarity">
    <text evidence="2">Belongs to the HPPK family.</text>
</comment>
<evidence type="ECO:0000256" key="7">
    <source>
        <dbReference type="ARBA" id="ARBA00022777"/>
    </source>
</evidence>
<gene>
    <name evidence="14" type="primary">folK</name>
    <name evidence="14" type="ORF">FLL45_07520</name>
</gene>
<dbReference type="GO" id="GO:0005524">
    <property type="term" value="F:ATP binding"/>
    <property type="evidence" value="ECO:0007669"/>
    <property type="project" value="UniProtKB-KW"/>
</dbReference>
<dbReference type="Proteomes" id="UP000317839">
    <property type="component" value="Unassembled WGS sequence"/>
</dbReference>
<dbReference type="UniPathway" id="UPA00077">
    <property type="reaction ID" value="UER00155"/>
</dbReference>
<keyword evidence="7 14" id="KW-0418">Kinase</keyword>
<keyword evidence="15" id="KW-1185">Reference proteome</keyword>
<dbReference type="NCBIfam" id="TIGR01498">
    <property type="entry name" value="folK"/>
    <property type="match status" value="1"/>
</dbReference>
<comment type="function">
    <text evidence="10">Catalyzes the transfer of pyrophosphate from adenosine triphosphate (ATP) to 6-hydroxymethyl-7,8-dihydropterin, an enzymatic step in folate biosynthesis pathway.</text>
</comment>
<evidence type="ECO:0000256" key="2">
    <source>
        <dbReference type="ARBA" id="ARBA00005810"/>
    </source>
</evidence>
<keyword evidence="9" id="KW-0289">Folate biosynthesis</keyword>